<dbReference type="GO" id="GO:0005737">
    <property type="term" value="C:cytoplasm"/>
    <property type="evidence" value="ECO:0007669"/>
    <property type="project" value="UniProtKB-SubCell"/>
</dbReference>
<dbReference type="PRINTS" id="PR01438">
    <property type="entry name" value="UNVRSLSTRESS"/>
</dbReference>
<comment type="function">
    <text evidence="4">Required for resistance to DNA-damaging agents.</text>
</comment>
<dbReference type="PANTHER" id="PTHR47892">
    <property type="entry name" value="UNIVERSAL STRESS PROTEIN E"/>
    <property type="match status" value="1"/>
</dbReference>
<protein>
    <recommendedName>
        <fullName evidence="5">UspA domain-containing protein</fullName>
    </recommendedName>
</protein>
<name>A0A7C2JW51_9PLAN</name>
<dbReference type="InterPro" id="IPR006016">
    <property type="entry name" value="UspA"/>
</dbReference>
<evidence type="ECO:0000256" key="4">
    <source>
        <dbReference type="ARBA" id="ARBA00037131"/>
    </source>
</evidence>
<comment type="subcellular location">
    <subcellularLocation>
        <location evidence="1">Cytoplasm</location>
    </subcellularLocation>
</comment>
<evidence type="ECO:0000256" key="3">
    <source>
        <dbReference type="ARBA" id="ARBA00022490"/>
    </source>
</evidence>
<evidence type="ECO:0000256" key="1">
    <source>
        <dbReference type="ARBA" id="ARBA00004496"/>
    </source>
</evidence>
<dbReference type="CDD" id="cd00293">
    <property type="entry name" value="USP-like"/>
    <property type="match status" value="1"/>
</dbReference>
<dbReference type="AlphaFoldDB" id="A0A7C2JW51"/>
<dbReference type="SUPFAM" id="SSF52402">
    <property type="entry name" value="Adenine nucleotide alpha hydrolases-like"/>
    <property type="match status" value="2"/>
</dbReference>
<gene>
    <name evidence="6" type="ORF">ENQ76_00450</name>
</gene>
<dbReference type="EMBL" id="DSOK01000011">
    <property type="protein sequence ID" value="HEN13924.1"/>
    <property type="molecule type" value="Genomic_DNA"/>
</dbReference>
<dbReference type="Gene3D" id="3.40.50.12370">
    <property type="match status" value="1"/>
</dbReference>
<comment type="caution">
    <text evidence="6">The sequence shown here is derived from an EMBL/GenBank/DDBJ whole genome shotgun (WGS) entry which is preliminary data.</text>
</comment>
<accession>A0A7C2JW51</accession>
<evidence type="ECO:0000256" key="2">
    <source>
        <dbReference type="ARBA" id="ARBA00008791"/>
    </source>
</evidence>
<proteinExistence type="inferred from homology"/>
<dbReference type="InterPro" id="IPR006015">
    <property type="entry name" value="Universal_stress_UspA"/>
</dbReference>
<evidence type="ECO:0000259" key="5">
    <source>
        <dbReference type="Pfam" id="PF00582"/>
    </source>
</evidence>
<feature type="domain" description="UspA" evidence="5">
    <location>
        <begin position="50"/>
        <end position="180"/>
    </location>
</feature>
<comment type="similarity">
    <text evidence="2">Belongs to the universal stress protein A family.</text>
</comment>
<dbReference type="Pfam" id="PF00582">
    <property type="entry name" value="Usp"/>
    <property type="match status" value="2"/>
</dbReference>
<keyword evidence="3" id="KW-0963">Cytoplasm</keyword>
<feature type="domain" description="UspA" evidence="5">
    <location>
        <begin position="188"/>
        <end position="332"/>
    </location>
</feature>
<organism evidence="6">
    <name type="scientific">Schlesneria paludicola</name>
    <dbReference type="NCBI Taxonomy" id="360056"/>
    <lineage>
        <taxon>Bacteria</taxon>
        <taxon>Pseudomonadati</taxon>
        <taxon>Planctomycetota</taxon>
        <taxon>Planctomycetia</taxon>
        <taxon>Planctomycetales</taxon>
        <taxon>Planctomycetaceae</taxon>
        <taxon>Schlesneria</taxon>
    </lineage>
</organism>
<evidence type="ECO:0000313" key="6">
    <source>
        <dbReference type="EMBL" id="HEN13924.1"/>
    </source>
</evidence>
<reference evidence="6" key="1">
    <citation type="journal article" date="2020" name="mSystems">
        <title>Genome- and Community-Level Interaction Insights into Carbon Utilization and Element Cycling Functions of Hydrothermarchaeota in Hydrothermal Sediment.</title>
        <authorList>
            <person name="Zhou Z."/>
            <person name="Liu Y."/>
            <person name="Xu W."/>
            <person name="Pan J."/>
            <person name="Luo Z.H."/>
            <person name="Li M."/>
        </authorList>
    </citation>
    <scope>NUCLEOTIDE SEQUENCE [LARGE SCALE GENOMIC DNA]</scope>
    <source>
        <strain evidence="6">SpSt-339</strain>
    </source>
</reference>
<dbReference type="PANTHER" id="PTHR47892:SF1">
    <property type="entry name" value="UNIVERSAL STRESS PROTEIN E"/>
    <property type="match status" value="1"/>
</dbReference>
<sequence length="342" mass="37323">MDGCGKSLLHLRWGTGGFSSPLRSPSMNRLENILVGLDLHHGDRIASDELEEASQAALTQAVELAKVHGARLTLASILELSEQAHHLIEVDRENLNRTVEDAAQADLNRHADRLRAQGLTVDVLVRFGKAWEELTKQAQSGRHDLVLVGTRKRSSTARMLFGSTSNKLLRNCPVPVWIAKPGEVRELREVLVASDFSESALVATQAGVAVAAALNAKLFILHALEFPFEAYLRTAGVSEQEVANYRQRLHAEARQNLVDQLQQTDHRTVQAGVKIEVVEGQPDGVIPKFIDDNAIDLLVIATQGRSGLTGVLLGNTVERILPYARCSLLVTKPPGFVSPVKA</sequence>